<reference evidence="2 3" key="1">
    <citation type="submission" date="2018-08" db="EMBL/GenBank/DDBJ databases">
        <title>A genome reference for cultivated species of the human gut microbiota.</title>
        <authorList>
            <person name="Zou Y."/>
            <person name="Xue W."/>
            <person name="Luo G."/>
        </authorList>
    </citation>
    <scope>NUCLEOTIDE SEQUENCE [LARGE SCALE GENOMIC DNA]</scope>
    <source>
        <strain evidence="2 3">AF33-12</strain>
    </source>
</reference>
<proteinExistence type="predicted"/>
<accession>A0A415RVU6</accession>
<protein>
    <submittedName>
        <fullName evidence="2">Class C beta-lactamase-related serine hydrolase</fullName>
    </submittedName>
</protein>
<dbReference type="Pfam" id="PF00144">
    <property type="entry name" value="Beta-lactamase"/>
    <property type="match status" value="1"/>
</dbReference>
<dbReference type="Proteomes" id="UP000285610">
    <property type="component" value="Unassembled WGS sequence"/>
</dbReference>
<dbReference type="InterPro" id="IPR012338">
    <property type="entry name" value="Beta-lactam/transpept-like"/>
</dbReference>
<organism evidence="2 3">
    <name type="scientific">Mediterraneibacter gnavus</name>
    <name type="common">Ruminococcus gnavus</name>
    <dbReference type="NCBI Taxonomy" id="33038"/>
    <lineage>
        <taxon>Bacteria</taxon>
        <taxon>Bacillati</taxon>
        <taxon>Bacillota</taxon>
        <taxon>Clostridia</taxon>
        <taxon>Lachnospirales</taxon>
        <taxon>Lachnospiraceae</taxon>
        <taxon>Mediterraneibacter</taxon>
    </lineage>
</organism>
<keyword evidence="2" id="KW-0378">Hydrolase</keyword>
<name>A0A415RVU6_MEDGN</name>
<dbReference type="PANTHER" id="PTHR43283">
    <property type="entry name" value="BETA-LACTAMASE-RELATED"/>
    <property type="match status" value="1"/>
</dbReference>
<dbReference type="Gene3D" id="3.40.710.10">
    <property type="entry name" value="DD-peptidase/beta-lactamase superfamily"/>
    <property type="match status" value="1"/>
</dbReference>
<feature type="domain" description="Beta-lactamase-related" evidence="1">
    <location>
        <begin position="23"/>
        <end position="303"/>
    </location>
</feature>
<dbReference type="EMBL" id="QRQE01000142">
    <property type="protein sequence ID" value="RHM66274.1"/>
    <property type="molecule type" value="Genomic_DNA"/>
</dbReference>
<dbReference type="PANTHER" id="PTHR43283:SF7">
    <property type="entry name" value="BETA-LACTAMASE-RELATED DOMAIN-CONTAINING PROTEIN"/>
    <property type="match status" value="1"/>
</dbReference>
<dbReference type="InterPro" id="IPR050789">
    <property type="entry name" value="Diverse_Enzym_Activities"/>
</dbReference>
<evidence type="ECO:0000259" key="1">
    <source>
        <dbReference type="Pfam" id="PF00144"/>
    </source>
</evidence>
<dbReference type="GO" id="GO:0016787">
    <property type="term" value="F:hydrolase activity"/>
    <property type="evidence" value="ECO:0007669"/>
    <property type="project" value="UniProtKB-KW"/>
</dbReference>
<evidence type="ECO:0000313" key="3">
    <source>
        <dbReference type="Proteomes" id="UP000285610"/>
    </source>
</evidence>
<dbReference type="AlphaFoldDB" id="A0A415RVU6"/>
<evidence type="ECO:0000313" key="2">
    <source>
        <dbReference type="EMBL" id="RHM66274.1"/>
    </source>
</evidence>
<comment type="caution">
    <text evidence="2">The sequence shown here is derived from an EMBL/GenBank/DDBJ whole genome shotgun (WGS) entry which is preliminary data.</text>
</comment>
<dbReference type="RefSeq" id="WP_115622657.1">
    <property type="nucleotide sequence ID" value="NZ_JBCPGC010000183.1"/>
</dbReference>
<sequence>MNRKELHDFIKEKQPNICQISCYKDGKEVYSDEWNNYKKGDACHVMSATKSIVALLVGIALDKGFIKSIDQPVLDFFPEYKIKRGEKTIQKVTIKHLLTMTAPYKYKYEPWTKICSSDDWTVSALDFLGGRKGLTGQFKYSTLGIHILTGIISKTSGLKVVDFANKFLFEPIRVEKHINYLAETAEEHKRFTICKEPQKNIWFCDPKGIGTAGYGLCFSAIDMAKIGQLCLDKGVHNGKQIVSSKWIEEITKPNYKCGEEFRNMSYGYLWWIVNENVYAAIGNSGNVIYVNSLENIVIAVTSYFKPTIFDRIDFIQKYIEPFITIRRTL</sequence>
<gene>
    <name evidence="2" type="ORF">DWZ50_20625</name>
</gene>
<dbReference type="InterPro" id="IPR001466">
    <property type="entry name" value="Beta-lactam-related"/>
</dbReference>
<dbReference type="SUPFAM" id="SSF56601">
    <property type="entry name" value="beta-lactamase/transpeptidase-like"/>
    <property type="match status" value="1"/>
</dbReference>